<name>A0A1F7F8Z0_UNCRA</name>
<dbReference type="EMBL" id="MFYX01000097">
    <property type="protein sequence ID" value="OGK03115.1"/>
    <property type="molecule type" value="Genomic_DNA"/>
</dbReference>
<proteinExistence type="predicted"/>
<sequence>MTLKEKLSPAAESFSAEEISQELDIPIEMIHKMKKVGVITPTQTSNDNYSYQTVKFIEGYWSANAAKMLSVKP</sequence>
<organism evidence="1 2">
    <name type="scientific">Candidatus Raymondbacteria bacterium RIFOXYD12_FULL_49_13</name>
    <dbReference type="NCBI Taxonomy" id="1817890"/>
    <lineage>
        <taxon>Bacteria</taxon>
        <taxon>Raymondiibacteriota</taxon>
    </lineage>
</organism>
<evidence type="ECO:0000313" key="2">
    <source>
        <dbReference type="Proteomes" id="UP000179243"/>
    </source>
</evidence>
<gene>
    <name evidence="1" type="ORF">A2519_06890</name>
</gene>
<evidence type="ECO:0000313" key="1">
    <source>
        <dbReference type="EMBL" id="OGK03115.1"/>
    </source>
</evidence>
<accession>A0A1F7F8Z0</accession>
<protein>
    <recommendedName>
        <fullName evidence="3">HTH merR-type domain-containing protein</fullName>
    </recommendedName>
</protein>
<reference evidence="1 2" key="1">
    <citation type="journal article" date="2016" name="Nat. Commun.">
        <title>Thousands of microbial genomes shed light on interconnected biogeochemical processes in an aquifer system.</title>
        <authorList>
            <person name="Anantharaman K."/>
            <person name="Brown C.T."/>
            <person name="Hug L.A."/>
            <person name="Sharon I."/>
            <person name="Castelle C.J."/>
            <person name="Probst A.J."/>
            <person name="Thomas B.C."/>
            <person name="Singh A."/>
            <person name="Wilkins M.J."/>
            <person name="Karaoz U."/>
            <person name="Brodie E.L."/>
            <person name="Williams K.H."/>
            <person name="Hubbard S.S."/>
            <person name="Banfield J.F."/>
        </authorList>
    </citation>
    <scope>NUCLEOTIDE SEQUENCE [LARGE SCALE GENOMIC DNA]</scope>
</reference>
<dbReference type="Proteomes" id="UP000179243">
    <property type="component" value="Unassembled WGS sequence"/>
</dbReference>
<comment type="caution">
    <text evidence="1">The sequence shown here is derived from an EMBL/GenBank/DDBJ whole genome shotgun (WGS) entry which is preliminary data.</text>
</comment>
<dbReference type="AlphaFoldDB" id="A0A1F7F8Z0"/>
<evidence type="ECO:0008006" key="3">
    <source>
        <dbReference type="Google" id="ProtNLM"/>
    </source>
</evidence>